<sequence>MRTNRLSAALCCLALTLVGCDGMGGRKPASTGLPYEVVLEGDSDSIVTRMMTADMSHLPQPEPMFSLIQVRKGKVRGSYQLVRNRIVVDINAHNKGYAVKMRKDVSAVPQTVVYIQAQSAEQLRHRLDGGKLRSLFDTSELRHLATVVPQNPDRQKEMRQRFGISMRIPASMNAGKQAKDFAWLTDNASTGMQSLIFFKTKSHGRSRDDLKAQADSALKRNLPGETDGMYMQLADMSQADRQGMRRGLWEMKGDAMGGPYVMRTRGSMAVIGFVYAPEKKKKILIKQLEAALSTIK</sequence>
<dbReference type="RefSeq" id="WP_158462404.1">
    <property type="nucleotide sequence ID" value="NZ_VZAD01000013.1"/>
</dbReference>
<name>A0A6A7W8A3_9BACT</name>
<dbReference type="EMBL" id="VZAD01000013">
    <property type="protein sequence ID" value="MQP10568.1"/>
    <property type="molecule type" value="Genomic_DNA"/>
</dbReference>
<dbReference type="InterPro" id="IPR032286">
    <property type="entry name" value="DUF4837"/>
</dbReference>
<accession>A0A6A7W8A3</accession>
<protein>
    <submittedName>
        <fullName evidence="1">DUF4837 family protein</fullName>
    </submittedName>
</protein>
<dbReference type="AlphaFoldDB" id="A0A6A7W8A3"/>
<evidence type="ECO:0000313" key="2">
    <source>
        <dbReference type="Proteomes" id="UP000384372"/>
    </source>
</evidence>
<gene>
    <name evidence="1" type="ORF">F7D20_01010</name>
</gene>
<keyword evidence="2" id="KW-1185">Reference proteome</keyword>
<comment type="caution">
    <text evidence="1">The sequence shown here is derived from an EMBL/GenBank/DDBJ whole genome shotgun (WGS) entry which is preliminary data.</text>
</comment>
<dbReference type="OrthoDB" id="1115230at2"/>
<dbReference type="Proteomes" id="UP000384372">
    <property type="component" value="Unassembled WGS sequence"/>
</dbReference>
<dbReference type="Pfam" id="PF16125">
    <property type="entry name" value="DUF4837"/>
    <property type="match status" value="1"/>
</dbReference>
<dbReference type="PROSITE" id="PS51257">
    <property type="entry name" value="PROKAR_LIPOPROTEIN"/>
    <property type="match status" value="1"/>
</dbReference>
<evidence type="ECO:0000313" key="1">
    <source>
        <dbReference type="EMBL" id="MQP10568.1"/>
    </source>
</evidence>
<organism evidence="1 2">
    <name type="scientific">Segatella copri</name>
    <dbReference type="NCBI Taxonomy" id="165179"/>
    <lineage>
        <taxon>Bacteria</taxon>
        <taxon>Pseudomonadati</taxon>
        <taxon>Bacteroidota</taxon>
        <taxon>Bacteroidia</taxon>
        <taxon>Bacteroidales</taxon>
        <taxon>Prevotellaceae</taxon>
        <taxon>Segatella</taxon>
    </lineage>
</organism>
<reference evidence="1 2" key="1">
    <citation type="submission" date="2019-09" db="EMBL/GenBank/DDBJ databases">
        <title>Distinct polysaccharide growth profiles of human intestinal Prevotella copri isolates.</title>
        <authorList>
            <person name="Fehlner-Peach H."/>
            <person name="Magnabosco C."/>
            <person name="Raghavan V."/>
            <person name="Scher J.U."/>
            <person name="Tett A."/>
            <person name="Cox L.M."/>
            <person name="Gottsegen C."/>
            <person name="Watters A."/>
            <person name="Wiltshire- Gordon J.D."/>
            <person name="Segata N."/>
            <person name="Bonneau R."/>
            <person name="Littman D.R."/>
        </authorList>
    </citation>
    <scope>NUCLEOTIDE SEQUENCE [LARGE SCALE GENOMIC DNA]</scope>
    <source>
        <strain evidence="2">iAQ1173</strain>
    </source>
</reference>
<proteinExistence type="predicted"/>